<protein>
    <submittedName>
        <fullName evidence="2">Uncharacterized protein</fullName>
    </submittedName>
</protein>
<dbReference type="Proteomes" id="UP000219353">
    <property type="component" value="Unassembled WGS sequence"/>
</dbReference>
<keyword evidence="1" id="KW-0472">Membrane</keyword>
<evidence type="ECO:0000313" key="2">
    <source>
        <dbReference type="EMBL" id="SNY50930.1"/>
    </source>
</evidence>
<feature type="transmembrane region" description="Helical" evidence="1">
    <location>
        <begin position="7"/>
        <end position="25"/>
    </location>
</feature>
<keyword evidence="1" id="KW-1133">Transmembrane helix</keyword>
<name>A0A285ISE2_9GAMM</name>
<keyword evidence="1" id="KW-0812">Transmembrane</keyword>
<dbReference type="AlphaFoldDB" id="A0A285ISE2"/>
<sequence length="33" mass="3671">METLIDIALKVGLIIFVVFVAAVIMHKNNSNKK</sequence>
<proteinExistence type="predicted"/>
<reference evidence="3" key="1">
    <citation type="submission" date="2017-09" db="EMBL/GenBank/DDBJ databases">
        <authorList>
            <person name="Varghese N."/>
            <person name="Submissions S."/>
        </authorList>
    </citation>
    <scope>NUCLEOTIDE SEQUENCE [LARGE SCALE GENOMIC DNA]</scope>
    <source>
        <strain evidence="3">CGMCC 1.12461</strain>
    </source>
</reference>
<keyword evidence="3" id="KW-1185">Reference proteome</keyword>
<organism evidence="2 3">
    <name type="scientific">Arsukibacterium tuosuense</name>
    <dbReference type="NCBI Taxonomy" id="1323745"/>
    <lineage>
        <taxon>Bacteria</taxon>
        <taxon>Pseudomonadati</taxon>
        <taxon>Pseudomonadota</taxon>
        <taxon>Gammaproteobacteria</taxon>
        <taxon>Chromatiales</taxon>
        <taxon>Chromatiaceae</taxon>
        <taxon>Arsukibacterium</taxon>
    </lineage>
</organism>
<evidence type="ECO:0000256" key="1">
    <source>
        <dbReference type="SAM" id="Phobius"/>
    </source>
</evidence>
<dbReference type="EMBL" id="OBEB01000003">
    <property type="protein sequence ID" value="SNY50930.1"/>
    <property type="molecule type" value="Genomic_DNA"/>
</dbReference>
<accession>A0A285ISE2</accession>
<evidence type="ECO:0000313" key="3">
    <source>
        <dbReference type="Proteomes" id="UP000219353"/>
    </source>
</evidence>
<gene>
    <name evidence="2" type="ORF">SAMN06297280_1711</name>
</gene>